<dbReference type="PRINTS" id="PR00504">
    <property type="entry name" value="CHROMODOMAIN"/>
</dbReference>
<dbReference type="OrthoDB" id="3218226at2759"/>
<evidence type="ECO:0000313" key="4">
    <source>
        <dbReference type="EMBL" id="ETW75306.1"/>
    </source>
</evidence>
<dbReference type="GO" id="GO:0005634">
    <property type="term" value="C:nucleus"/>
    <property type="evidence" value="ECO:0007669"/>
    <property type="project" value="UniProtKB-SubCell"/>
</dbReference>
<accession>W4JR12</accession>
<dbReference type="PROSITE" id="PS50013">
    <property type="entry name" value="CHROMO_2"/>
    <property type="match status" value="1"/>
</dbReference>
<evidence type="ECO:0000256" key="1">
    <source>
        <dbReference type="ARBA" id="ARBA00004123"/>
    </source>
</evidence>
<keyword evidence="2" id="KW-0539">Nucleus</keyword>
<dbReference type="STRING" id="747525.W4JR12"/>
<name>W4JR12_HETIT</name>
<comment type="subcellular location">
    <subcellularLocation>
        <location evidence="1">Nucleus</location>
    </subcellularLocation>
</comment>
<dbReference type="SUPFAM" id="SSF54160">
    <property type="entry name" value="Chromo domain-like"/>
    <property type="match status" value="1"/>
</dbReference>
<gene>
    <name evidence="4" type="ORF">HETIRDRAFT_243116</name>
</gene>
<dbReference type="EMBL" id="KI925466">
    <property type="protein sequence ID" value="ETW75306.1"/>
    <property type="molecule type" value="Genomic_DNA"/>
</dbReference>
<dbReference type="eggNOG" id="ENOG502S856">
    <property type="taxonomic scope" value="Eukaryota"/>
</dbReference>
<evidence type="ECO:0000313" key="5">
    <source>
        <dbReference type="Proteomes" id="UP000030671"/>
    </source>
</evidence>
<protein>
    <recommendedName>
        <fullName evidence="3">Chromo domain-containing protein</fullName>
    </recommendedName>
</protein>
<dbReference type="Pfam" id="PF00385">
    <property type="entry name" value="Chromo"/>
    <property type="match status" value="1"/>
</dbReference>
<dbReference type="RefSeq" id="XP_009552737.1">
    <property type="nucleotide sequence ID" value="XM_009554442.1"/>
</dbReference>
<dbReference type="InterPro" id="IPR023779">
    <property type="entry name" value="Chromodomain_CS"/>
</dbReference>
<dbReference type="InterPro" id="IPR051219">
    <property type="entry name" value="Heterochromatin_chromo-domain"/>
</dbReference>
<dbReference type="CDD" id="cd00024">
    <property type="entry name" value="CD_CSD"/>
    <property type="match status" value="1"/>
</dbReference>
<dbReference type="PANTHER" id="PTHR22812">
    <property type="entry name" value="CHROMOBOX PROTEIN"/>
    <property type="match status" value="1"/>
</dbReference>
<feature type="non-terminal residue" evidence="4">
    <location>
        <position position="119"/>
    </location>
</feature>
<dbReference type="InterPro" id="IPR056924">
    <property type="entry name" value="SH3_Tf2-1"/>
</dbReference>
<dbReference type="GeneID" id="20668963"/>
<dbReference type="KEGG" id="hir:HETIRDRAFT_243116"/>
<dbReference type="GO" id="GO:0006338">
    <property type="term" value="P:chromatin remodeling"/>
    <property type="evidence" value="ECO:0007669"/>
    <property type="project" value="UniProtKB-ARBA"/>
</dbReference>
<dbReference type="Pfam" id="PF24626">
    <property type="entry name" value="SH3_Tf2-1"/>
    <property type="match status" value="1"/>
</dbReference>
<feature type="non-terminal residue" evidence="4">
    <location>
        <position position="1"/>
    </location>
</feature>
<dbReference type="InterPro" id="IPR023780">
    <property type="entry name" value="Chromo_domain"/>
</dbReference>
<dbReference type="InterPro" id="IPR000953">
    <property type="entry name" value="Chromo/chromo_shadow_dom"/>
</dbReference>
<dbReference type="Gene3D" id="2.40.50.40">
    <property type="match status" value="1"/>
</dbReference>
<dbReference type="Proteomes" id="UP000030671">
    <property type="component" value="Unassembled WGS sequence"/>
</dbReference>
<dbReference type="AlphaFoldDB" id="W4JR12"/>
<evidence type="ECO:0000259" key="3">
    <source>
        <dbReference type="PROSITE" id="PS50013"/>
    </source>
</evidence>
<dbReference type="SMART" id="SM00298">
    <property type="entry name" value="CHROMO"/>
    <property type="match status" value="1"/>
</dbReference>
<evidence type="ECO:0000256" key="2">
    <source>
        <dbReference type="ARBA" id="ARBA00023242"/>
    </source>
</evidence>
<dbReference type="InParanoid" id="W4JR12"/>
<proteinExistence type="predicted"/>
<sequence length="119" mass="13697">GPFEIIDTIGTVNFKLKLPNSWQRIHDVFHASRLTPYKENATHGPNYPKPAPDLIAGQEEFEVEKVVGARRFGRWKTLQYLIKWRGYPESDNSWESADNVTNAKEAVAEFYKRHPSAPK</sequence>
<dbReference type="HOGENOM" id="CLU_000384_6_4_1"/>
<reference evidence="4 5" key="1">
    <citation type="journal article" date="2012" name="New Phytol.">
        <title>Insight into trade-off between wood decay and parasitism from the genome of a fungal forest pathogen.</title>
        <authorList>
            <person name="Olson A."/>
            <person name="Aerts A."/>
            <person name="Asiegbu F."/>
            <person name="Belbahri L."/>
            <person name="Bouzid O."/>
            <person name="Broberg A."/>
            <person name="Canback B."/>
            <person name="Coutinho P.M."/>
            <person name="Cullen D."/>
            <person name="Dalman K."/>
            <person name="Deflorio G."/>
            <person name="van Diepen L.T."/>
            <person name="Dunand C."/>
            <person name="Duplessis S."/>
            <person name="Durling M."/>
            <person name="Gonthier P."/>
            <person name="Grimwood J."/>
            <person name="Fossdal C.G."/>
            <person name="Hansson D."/>
            <person name="Henrissat B."/>
            <person name="Hietala A."/>
            <person name="Himmelstrand K."/>
            <person name="Hoffmeister D."/>
            <person name="Hogberg N."/>
            <person name="James T.Y."/>
            <person name="Karlsson M."/>
            <person name="Kohler A."/>
            <person name="Kues U."/>
            <person name="Lee Y.H."/>
            <person name="Lin Y.C."/>
            <person name="Lind M."/>
            <person name="Lindquist E."/>
            <person name="Lombard V."/>
            <person name="Lucas S."/>
            <person name="Lunden K."/>
            <person name="Morin E."/>
            <person name="Murat C."/>
            <person name="Park J."/>
            <person name="Raffaello T."/>
            <person name="Rouze P."/>
            <person name="Salamov A."/>
            <person name="Schmutz J."/>
            <person name="Solheim H."/>
            <person name="Stahlberg J."/>
            <person name="Velez H."/>
            <person name="de Vries R.P."/>
            <person name="Wiebenga A."/>
            <person name="Woodward S."/>
            <person name="Yakovlev I."/>
            <person name="Garbelotto M."/>
            <person name="Martin F."/>
            <person name="Grigoriev I.V."/>
            <person name="Stenlid J."/>
        </authorList>
    </citation>
    <scope>NUCLEOTIDE SEQUENCE [LARGE SCALE GENOMIC DNA]</scope>
    <source>
        <strain evidence="4 5">TC 32-1</strain>
    </source>
</reference>
<feature type="domain" description="Chromo" evidence="3">
    <location>
        <begin position="61"/>
        <end position="119"/>
    </location>
</feature>
<organism evidence="4 5">
    <name type="scientific">Heterobasidion irregulare (strain TC 32-1)</name>
    <dbReference type="NCBI Taxonomy" id="747525"/>
    <lineage>
        <taxon>Eukaryota</taxon>
        <taxon>Fungi</taxon>
        <taxon>Dikarya</taxon>
        <taxon>Basidiomycota</taxon>
        <taxon>Agaricomycotina</taxon>
        <taxon>Agaricomycetes</taxon>
        <taxon>Russulales</taxon>
        <taxon>Bondarzewiaceae</taxon>
        <taxon>Heterobasidion</taxon>
        <taxon>Heterobasidion annosum species complex</taxon>
    </lineage>
</organism>
<dbReference type="PROSITE" id="PS00598">
    <property type="entry name" value="CHROMO_1"/>
    <property type="match status" value="1"/>
</dbReference>
<dbReference type="InterPro" id="IPR016197">
    <property type="entry name" value="Chromo-like_dom_sf"/>
</dbReference>
<keyword evidence="5" id="KW-1185">Reference proteome</keyword>
<dbReference type="InterPro" id="IPR017984">
    <property type="entry name" value="Chromo_dom_subgr"/>
</dbReference>